<dbReference type="GO" id="GO:0046872">
    <property type="term" value="F:metal ion binding"/>
    <property type="evidence" value="ECO:0007669"/>
    <property type="project" value="UniProtKB-KW"/>
</dbReference>
<dbReference type="PANTHER" id="PTHR30632">
    <property type="entry name" value="MOLYBDATE-BINDING PERIPLASMIC PROTEIN"/>
    <property type="match status" value="1"/>
</dbReference>
<evidence type="ECO:0000256" key="1">
    <source>
        <dbReference type="ARBA" id="ARBA00009175"/>
    </source>
</evidence>
<keyword evidence="3 6" id="KW-0479">Metal-binding</keyword>
<keyword evidence="2 6" id="KW-0500">Molybdenum</keyword>
<dbReference type="AlphaFoldDB" id="A1AQF2"/>
<dbReference type="SUPFAM" id="SSF53850">
    <property type="entry name" value="Periplasmic binding protein-like II"/>
    <property type="match status" value="1"/>
</dbReference>
<proteinExistence type="inferred from homology"/>
<dbReference type="Pfam" id="PF13531">
    <property type="entry name" value="SBP_bac_11"/>
    <property type="match status" value="1"/>
</dbReference>
<dbReference type="PANTHER" id="PTHR30632:SF0">
    <property type="entry name" value="SULFATE-BINDING PROTEIN"/>
    <property type="match status" value="1"/>
</dbReference>
<dbReference type="FunFam" id="3.40.190.10:FF:000035">
    <property type="entry name" value="Molybdate ABC transporter substrate-binding protein"/>
    <property type="match status" value="1"/>
</dbReference>
<dbReference type="eggNOG" id="COG0725">
    <property type="taxonomic scope" value="Bacteria"/>
</dbReference>
<feature type="binding site" evidence="6">
    <location>
        <position position="57"/>
    </location>
    <ligand>
        <name>molybdate</name>
        <dbReference type="ChEBI" id="CHEBI:36264"/>
    </ligand>
</feature>
<dbReference type="HOGENOM" id="CLU_065520_3_1_7"/>
<evidence type="ECO:0000256" key="3">
    <source>
        <dbReference type="ARBA" id="ARBA00022723"/>
    </source>
</evidence>
<feature type="binding site" evidence="6">
    <location>
        <position position="180"/>
    </location>
    <ligand>
        <name>molybdate</name>
        <dbReference type="ChEBI" id="CHEBI:36264"/>
    </ligand>
</feature>
<keyword evidence="4 7" id="KW-0732">Signal</keyword>
<dbReference type="OrthoDB" id="9785015at2"/>
<dbReference type="RefSeq" id="WP_011735838.1">
    <property type="nucleotide sequence ID" value="NC_008609.1"/>
</dbReference>
<accession>A1AQF2</accession>
<sequence length="244" mass="26781">MRTLCFALSLLLLPLYAHAADIALGAGVGLKDVLNELCASYTARNPSVKITKSYVASGALAKQMDSGLSVDIVLVANQQWMDYLKGKKHVERASITPFAYNSLVFVGTNQGAVHGMHDLAGLNRIAIGSPKIVPAGDYALHAIRKAGMEKALESKLVMARDVRDCLMYAERNEVDGAFVYRSDSLKSHNAKLLFNVPQDLYPRVVYPMAMTASGARQPETVSFYKFLRSTEATRVLRKHGFEIQ</sequence>
<dbReference type="Proteomes" id="UP000006732">
    <property type="component" value="Chromosome"/>
</dbReference>
<dbReference type="EMBL" id="CP000482">
    <property type="protein sequence ID" value="ABK99572.1"/>
    <property type="molecule type" value="Genomic_DNA"/>
</dbReference>
<evidence type="ECO:0000256" key="7">
    <source>
        <dbReference type="SAM" id="SignalP"/>
    </source>
</evidence>
<keyword evidence="9" id="KW-1185">Reference proteome</keyword>
<feature type="signal peptide" evidence="7">
    <location>
        <begin position="1"/>
        <end position="19"/>
    </location>
</feature>
<dbReference type="STRING" id="338966.Ppro_1963"/>
<name>A1AQF2_PELPD</name>
<dbReference type="NCBIfam" id="TIGR01256">
    <property type="entry name" value="modA"/>
    <property type="match status" value="1"/>
</dbReference>
<reference evidence="8 9" key="1">
    <citation type="submission" date="2006-10" db="EMBL/GenBank/DDBJ databases">
        <title>Complete sequence of chromosome of Pelobacter propionicus DSM 2379.</title>
        <authorList>
            <consortium name="US DOE Joint Genome Institute"/>
            <person name="Copeland A."/>
            <person name="Lucas S."/>
            <person name="Lapidus A."/>
            <person name="Barry K."/>
            <person name="Detter J.C."/>
            <person name="Glavina del Rio T."/>
            <person name="Hammon N."/>
            <person name="Israni S."/>
            <person name="Dalin E."/>
            <person name="Tice H."/>
            <person name="Pitluck S."/>
            <person name="Saunders E."/>
            <person name="Brettin T."/>
            <person name="Bruce D."/>
            <person name="Han C."/>
            <person name="Tapia R."/>
            <person name="Schmutz J."/>
            <person name="Larimer F."/>
            <person name="Land M."/>
            <person name="Hauser L."/>
            <person name="Kyrpides N."/>
            <person name="Kim E."/>
            <person name="Lovley D."/>
            <person name="Richardson P."/>
        </authorList>
    </citation>
    <scope>NUCLEOTIDE SEQUENCE [LARGE SCALE GENOMIC DNA]</scope>
    <source>
        <strain evidence="9">DSM 2379 / NBRC 103807 / OttBd1</strain>
    </source>
</reference>
<dbReference type="GO" id="GO:0030973">
    <property type="term" value="F:molybdate ion binding"/>
    <property type="evidence" value="ECO:0007669"/>
    <property type="project" value="UniProtKB-ARBA"/>
</dbReference>
<dbReference type="InterPro" id="IPR050682">
    <property type="entry name" value="ModA/WtpA"/>
</dbReference>
<feature type="binding site" evidence="6">
    <location>
        <position position="162"/>
    </location>
    <ligand>
        <name>molybdate</name>
        <dbReference type="ChEBI" id="CHEBI:36264"/>
    </ligand>
</feature>
<evidence type="ECO:0000256" key="6">
    <source>
        <dbReference type="PIRSR" id="PIRSR004846-1"/>
    </source>
</evidence>
<evidence type="ECO:0000313" key="9">
    <source>
        <dbReference type="Proteomes" id="UP000006732"/>
    </source>
</evidence>
<evidence type="ECO:0000256" key="5">
    <source>
        <dbReference type="ARBA" id="ARBA00062515"/>
    </source>
</evidence>
<dbReference type="GO" id="GO:0015689">
    <property type="term" value="P:molybdate ion transport"/>
    <property type="evidence" value="ECO:0007669"/>
    <property type="project" value="InterPro"/>
</dbReference>
<dbReference type="InterPro" id="IPR005950">
    <property type="entry name" value="ModA"/>
</dbReference>
<evidence type="ECO:0000313" key="8">
    <source>
        <dbReference type="EMBL" id="ABK99572.1"/>
    </source>
</evidence>
<dbReference type="PIRSF" id="PIRSF004846">
    <property type="entry name" value="ModA"/>
    <property type="match status" value="1"/>
</dbReference>
<comment type="subunit">
    <text evidence="5">The complex is composed of two ATP-binding proteins (ModC), two transmembrane proteins (ModB) and a solute-binding protein (ModA).</text>
</comment>
<dbReference type="GO" id="GO:1901359">
    <property type="term" value="F:tungstate binding"/>
    <property type="evidence" value="ECO:0007669"/>
    <property type="project" value="UniProtKB-ARBA"/>
</dbReference>
<organism evidence="8 9">
    <name type="scientific">Pelobacter propionicus (strain DSM 2379 / NBRC 103807 / OttBd1)</name>
    <dbReference type="NCBI Taxonomy" id="338966"/>
    <lineage>
        <taxon>Bacteria</taxon>
        <taxon>Pseudomonadati</taxon>
        <taxon>Thermodesulfobacteriota</taxon>
        <taxon>Desulfuromonadia</taxon>
        <taxon>Desulfuromonadales</taxon>
        <taxon>Desulfuromonadaceae</taxon>
        <taxon>Pelobacter</taxon>
    </lineage>
</organism>
<feature type="chain" id="PRO_5002631840" evidence="7">
    <location>
        <begin position="20"/>
        <end position="244"/>
    </location>
</feature>
<evidence type="ECO:0000256" key="4">
    <source>
        <dbReference type="ARBA" id="ARBA00022729"/>
    </source>
</evidence>
<dbReference type="Gene3D" id="3.40.190.10">
    <property type="entry name" value="Periplasmic binding protein-like II"/>
    <property type="match status" value="2"/>
</dbReference>
<comment type="similarity">
    <text evidence="1">Belongs to the bacterial solute-binding protein ModA family.</text>
</comment>
<feature type="binding site" evidence="6">
    <location>
        <position position="135"/>
    </location>
    <ligand>
        <name>molybdate</name>
        <dbReference type="ChEBI" id="CHEBI:36264"/>
    </ligand>
</feature>
<gene>
    <name evidence="8" type="ordered locus">Ppro_1963</name>
</gene>
<protein>
    <submittedName>
        <fullName evidence="8">Molybdenum ABC transporter, periplasmic molybdate-binding protein</fullName>
    </submittedName>
</protein>
<evidence type="ECO:0000256" key="2">
    <source>
        <dbReference type="ARBA" id="ARBA00022505"/>
    </source>
</evidence>
<dbReference type="KEGG" id="ppd:Ppro_1963"/>